<evidence type="ECO:0000313" key="4">
    <source>
        <dbReference type="Proteomes" id="UP000821837"/>
    </source>
</evidence>
<gene>
    <name evidence="3" type="ORF">HPB52_023843</name>
</gene>
<feature type="coiled-coil region" evidence="1">
    <location>
        <begin position="309"/>
        <end position="343"/>
    </location>
</feature>
<name>A0A9D4SVM1_RHISA</name>
<dbReference type="VEuPathDB" id="VectorBase:RSAN_029195"/>
<keyword evidence="1" id="KW-0175">Coiled coil</keyword>
<dbReference type="EMBL" id="JABSTV010001251">
    <property type="protein sequence ID" value="KAH7952508.1"/>
    <property type="molecule type" value="Genomic_DNA"/>
</dbReference>
<protein>
    <submittedName>
        <fullName evidence="3">Uncharacterized protein</fullName>
    </submittedName>
</protein>
<feature type="region of interest" description="Disordered" evidence="2">
    <location>
        <begin position="203"/>
        <end position="255"/>
    </location>
</feature>
<accession>A0A9D4SVM1</accession>
<keyword evidence="4" id="KW-1185">Reference proteome</keyword>
<reference evidence="3" key="2">
    <citation type="submission" date="2021-09" db="EMBL/GenBank/DDBJ databases">
        <authorList>
            <person name="Jia N."/>
            <person name="Wang J."/>
            <person name="Shi W."/>
            <person name="Du L."/>
            <person name="Sun Y."/>
            <person name="Zhan W."/>
            <person name="Jiang J."/>
            <person name="Wang Q."/>
            <person name="Zhang B."/>
            <person name="Ji P."/>
            <person name="Sakyi L.B."/>
            <person name="Cui X."/>
            <person name="Yuan T."/>
            <person name="Jiang B."/>
            <person name="Yang W."/>
            <person name="Lam T.T.-Y."/>
            <person name="Chang Q."/>
            <person name="Ding S."/>
            <person name="Wang X."/>
            <person name="Zhu J."/>
            <person name="Ruan X."/>
            <person name="Zhao L."/>
            <person name="Wei J."/>
            <person name="Que T."/>
            <person name="Du C."/>
            <person name="Cheng J."/>
            <person name="Dai P."/>
            <person name="Han X."/>
            <person name="Huang E."/>
            <person name="Gao Y."/>
            <person name="Liu J."/>
            <person name="Shao H."/>
            <person name="Ye R."/>
            <person name="Li L."/>
            <person name="Wei W."/>
            <person name="Wang X."/>
            <person name="Wang C."/>
            <person name="Huo Q."/>
            <person name="Li W."/>
            <person name="Guo W."/>
            <person name="Chen H."/>
            <person name="Chen S."/>
            <person name="Zhou L."/>
            <person name="Zhou L."/>
            <person name="Ni X."/>
            <person name="Tian J."/>
            <person name="Zhou Y."/>
            <person name="Sheng Y."/>
            <person name="Liu T."/>
            <person name="Pan Y."/>
            <person name="Xia L."/>
            <person name="Li J."/>
            <person name="Zhao F."/>
            <person name="Cao W."/>
        </authorList>
    </citation>
    <scope>NUCLEOTIDE SEQUENCE</scope>
    <source>
        <strain evidence="3">Rsan-2018</strain>
        <tissue evidence="3">Larvae</tissue>
    </source>
</reference>
<evidence type="ECO:0000313" key="3">
    <source>
        <dbReference type="EMBL" id="KAH7952508.1"/>
    </source>
</evidence>
<sequence>MSASISVNVTLPLYTNDSVISARVNSVFVGCVDAGSSFSVSESSESSLEVFVSVGKALKGYLGWNQHAASAQIVEGNVRGWQFVIVSLRGGFVRFEGADEDEGAVGAIAVNGESARRKAQHETARNSVDVEASATSFEQQCGAVVYPAALRVADGSNRGTTAASVSTSTTVPTVHGELFPCLTQPENTTPANVSACPPVEIGQLLTPQPESTTQGTTQKRKRTPSSASLSHEQPERSNEGPAKSLDSDDSNGGSELAKNLVQTKQVEADLAAESAGTFNATPTGMVYAKRSLKTQTPFRLYPSTYFVQRKRWREKERALRAKNERLSRTVDAYKQELLKLKEAAHVSAFIEVTSDAEKGNSKALLIVDQVKNYKRKKPQWSETTLRHSIILRNLSTKAYEYVRSEDLLR</sequence>
<proteinExistence type="predicted"/>
<organism evidence="3 4">
    <name type="scientific">Rhipicephalus sanguineus</name>
    <name type="common">Brown dog tick</name>
    <name type="synonym">Ixodes sanguineus</name>
    <dbReference type="NCBI Taxonomy" id="34632"/>
    <lineage>
        <taxon>Eukaryota</taxon>
        <taxon>Metazoa</taxon>
        <taxon>Ecdysozoa</taxon>
        <taxon>Arthropoda</taxon>
        <taxon>Chelicerata</taxon>
        <taxon>Arachnida</taxon>
        <taxon>Acari</taxon>
        <taxon>Parasitiformes</taxon>
        <taxon>Ixodida</taxon>
        <taxon>Ixodoidea</taxon>
        <taxon>Ixodidae</taxon>
        <taxon>Rhipicephalinae</taxon>
        <taxon>Rhipicephalus</taxon>
        <taxon>Rhipicephalus</taxon>
    </lineage>
</organism>
<evidence type="ECO:0000256" key="1">
    <source>
        <dbReference type="SAM" id="Coils"/>
    </source>
</evidence>
<dbReference type="AlphaFoldDB" id="A0A9D4SVM1"/>
<evidence type="ECO:0000256" key="2">
    <source>
        <dbReference type="SAM" id="MobiDB-lite"/>
    </source>
</evidence>
<dbReference type="Proteomes" id="UP000821837">
    <property type="component" value="Chromosome 5"/>
</dbReference>
<reference evidence="3" key="1">
    <citation type="journal article" date="2020" name="Cell">
        <title>Large-Scale Comparative Analyses of Tick Genomes Elucidate Their Genetic Diversity and Vector Capacities.</title>
        <authorList>
            <consortium name="Tick Genome and Microbiome Consortium (TIGMIC)"/>
            <person name="Jia N."/>
            <person name="Wang J."/>
            <person name="Shi W."/>
            <person name="Du L."/>
            <person name="Sun Y."/>
            <person name="Zhan W."/>
            <person name="Jiang J.F."/>
            <person name="Wang Q."/>
            <person name="Zhang B."/>
            <person name="Ji P."/>
            <person name="Bell-Sakyi L."/>
            <person name="Cui X.M."/>
            <person name="Yuan T.T."/>
            <person name="Jiang B.G."/>
            <person name="Yang W.F."/>
            <person name="Lam T.T."/>
            <person name="Chang Q.C."/>
            <person name="Ding S.J."/>
            <person name="Wang X.J."/>
            <person name="Zhu J.G."/>
            <person name="Ruan X.D."/>
            <person name="Zhao L."/>
            <person name="Wei J.T."/>
            <person name="Ye R.Z."/>
            <person name="Que T.C."/>
            <person name="Du C.H."/>
            <person name="Zhou Y.H."/>
            <person name="Cheng J.X."/>
            <person name="Dai P.F."/>
            <person name="Guo W.B."/>
            <person name="Han X.H."/>
            <person name="Huang E.J."/>
            <person name="Li L.F."/>
            <person name="Wei W."/>
            <person name="Gao Y.C."/>
            <person name="Liu J.Z."/>
            <person name="Shao H.Z."/>
            <person name="Wang X."/>
            <person name="Wang C.C."/>
            <person name="Yang T.C."/>
            <person name="Huo Q.B."/>
            <person name="Li W."/>
            <person name="Chen H.Y."/>
            <person name="Chen S.E."/>
            <person name="Zhou L.G."/>
            <person name="Ni X.B."/>
            <person name="Tian J.H."/>
            <person name="Sheng Y."/>
            <person name="Liu T."/>
            <person name="Pan Y.S."/>
            <person name="Xia L.Y."/>
            <person name="Li J."/>
            <person name="Zhao F."/>
            <person name="Cao W.C."/>
        </authorList>
    </citation>
    <scope>NUCLEOTIDE SEQUENCE</scope>
    <source>
        <strain evidence="3">Rsan-2018</strain>
    </source>
</reference>
<comment type="caution">
    <text evidence="3">The sequence shown here is derived from an EMBL/GenBank/DDBJ whole genome shotgun (WGS) entry which is preliminary data.</text>
</comment>